<feature type="domain" description="DALR anticodon binding" evidence="1">
    <location>
        <begin position="417"/>
        <end position="549"/>
    </location>
</feature>
<evidence type="ECO:0000259" key="1">
    <source>
        <dbReference type="SMART" id="SM00836"/>
    </source>
</evidence>
<dbReference type="InterPro" id="IPR037380">
    <property type="entry name" value="DALRD3"/>
</dbReference>
<dbReference type="Gene3D" id="1.10.730.10">
    <property type="entry name" value="Isoleucyl-tRNA Synthetase, Domain 1"/>
    <property type="match status" value="1"/>
</dbReference>
<dbReference type="PANTHER" id="PTHR16043">
    <property type="entry name" value="DALRD3 PROTEIN"/>
    <property type="match status" value="1"/>
</dbReference>
<dbReference type="GO" id="GO:0004814">
    <property type="term" value="F:arginine-tRNA ligase activity"/>
    <property type="evidence" value="ECO:0007669"/>
    <property type="project" value="InterPro"/>
</dbReference>
<evidence type="ECO:0000313" key="2">
    <source>
        <dbReference type="EMBL" id="CAB3263214.1"/>
    </source>
</evidence>
<dbReference type="GO" id="GO:0006420">
    <property type="term" value="P:arginyl-tRNA aminoacylation"/>
    <property type="evidence" value="ECO:0007669"/>
    <property type="project" value="InterPro"/>
</dbReference>
<dbReference type="GO" id="GO:0000049">
    <property type="term" value="F:tRNA binding"/>
    <property type="evidence" value="ECO:0007669"/>
    <property type="project" value="TreeGrafter"/>
</dbReference>
<dbReference type="SUPFAM" id="SSF47323">
    <property type="entry name" value="Anticodon-binding domain of a subclass of class I aminoacyl-tRNA synthetases"/>
    <property type="match status" value="1"/>
</dbReference>
<dbReference type="SMART" id="SM00836">
    <property type="entry name" value="DALR_1"/>
    <property type="match status" value="1"/>
</dbReference>
<dbReference type="InterPro" id="IPR008909">
    <property type="entry name" value="DALR_anticod-bd"/>
</dbReference>
<sequence>MEEEYYQKQRYMRRISELLRTTIRSEFPEWDKNFVIPLLPVKHRQTKNFVDFILPKGVVSRLLTAVNREDSKSDNSKLLESIYSIKKATSSWDVPLRSVDFSNGVIHFKVNVSLLQRKIISGILKKTPTKEKTSQNSFIVCCLPETISQIRTLCLSSSIKNLTDKPDAHSFKYIFVSKSGGLDLPFPLLESLNILSGDVFISEKPVFDVRSLRSTVLKDDYLSKESDDVPYICFNEVTLKKLKCVSCQKMHKAILNTKLKLTENVLECLTAMYHAVSISKHSQPLRFWFIACQSDSIFLSQLKVTLLLLQYVHSDQTKEEKDKTSCSSVCKILSNSLDLIHGPVTTTKPCVPVHQLMSKYSEDIKSSFEAKYGTDRAWLPMVDIIAKSVLKLDLFSVSLTSSVHLDLDSSHGSSVFILYNYSRLSCLLQKFNEGVKNGLYPKLPDTENVDFSLLKEIEERYLIDYLWELGSAPIEYSDIKQQLQYHSFVVFLKKLCKTLSCYYSRHHILGKNLPHLYPIMFARLYLVKAVKCAMLRVLDHLGVTPVDQM</sequence>
<name>A0A6F9DIB8_9ASCI</name>
<accession>A0A6F9DIB8</accession>
<proteinExistence type="evidence at transcript level"/>
<dbReference type="AlphaFoldDB" id="A0A6F9DIB8"/>
<dbReference type="GO" id="GO:0005524">
    <property type="term" value="F:ATP binding"/>
    <property type="evidence" value="ECO:0007669"/>
    <property type="project" value="InterPro"/>
</dbReference>
<organism evidence="2">
    <name type="scientific">Phallusia mammillata</name>
    <dbReference type="NCBI Taxonomy" id="59560"/>
    <lineage>
        <taxon>Eukaryota</taxon>
        <taxon>Metazoa</taxon>
        <taxon>Chordata</taxon>
        <taxon>Tunicata</taxon>
        <taxon>Ascidiacea</taxon>
        <taxon>Phlebobranchia</taxon>
        <taxon>Ascidiidae</taxon>
        <taxon>Phallusia</taxon>
    </lineage>
</organism>
<dbReference type="Pfam" id="PF05746">
    <property type="entry name" value="DALR_1"/>
    <property type="match status" value="1"/>
</dbReference>
<protein>
    <submittedName>
        <fullName evidence="2">Uncharacterized protein LOC104266369</fullName>
    </submittedName>
</protein>
<reference evidence="2" key="1">
    <citation type="submission" date="2020-04" db="EMBL/GenBank/DDBJ databases">
        <authorList>
            <person name="Neveu A P."/>
        </authorList>
    </citation>
    <scope>NUCLEOTIDE SEQUENCE</scope>
    <source>
        <tissue evidence="2">Whole embryo</tissue>
    </source>
</reference>
<dbReference type="PANTHER" id="PTHR16043:SF1">
    <property type="entry name" value="DALR ANTICODON-BINDING DOMAIN-CONTAINING PROTEIN 3"/>
    <property type="match status" value="1"/>
</dbReference>
<gene>
    <name evidence="2" type="primary">LOC104266369</name>
</gene>
<dbReference type="GO" id="GO:0106217">
    <property type="term" value="P:tRNA C3-cytosine methylation"/>
    <property type="evidence" value="ECO:0007669"/>
    <property type="project" value="TreeGrafter"/>
</dbReference>
<dbReference type="EMBL" id="LR787352">
    <property type="protein sequence ID" value="CAB3263214.1"/>
    <property type="molecule type" value="mRNA"/>
</dbReference>
<dbReference type="InterPro" id="IPR009080">
    <property type="entry name" value="tRNAsynth_Ia_anticodon-bd"/>
</dbReference>